<dbReference type="GeneID" id="34560130"/>
<reference evidence="5 6" key="1">
    <citation type="submission" date="2016-09" db="EMBL/GenBank/DDBJ databases">
        <authorList>
            <person name="Capua I."/>
            <person name="De Benedictis P."/>
            <person name="Joannis T."/>
            <person name="Lombin L.H."/>
            <person name="Cattoli G."/>
        </authorList>
    </citation>
    <scope>NUCLEOTIDE SEQUENCE [LARGE SCALE GENOMIC DNA]</scope>
    <source>
        <strain evidence="5 6">IMI 309357</strain>
    </source>
</reference>
<accession>A0A1G4B8M2</accession>
<evidence type="ECO:0000313" key="5">
    <source>
        <dbReference type="EMBL" id="OHE97777.1"/>
    </source>
</evidence>
<dbReference type="EMBL" id="MJBS01000054">
    <property type="protein sequence ID" value="OHE97777.1"/>
    <property type="molecule type" value="Genomic_DNA"/>
</dbReference>
<dbReference type="Pfam" id="PF01730">
    <property type="entry name" value="UreF"/>
    <property type="match status" value="1"/>
</dbReference>
<dbReference type="PANTHER" id="PTHR33620:SF1">
    <property type="entry name" value="UREASE ACCESSORY PROTEIN F"/>
    <property type="match status" value="1"/>
</dbReference>
<proteinExistence type="inferred from homology"/>
<dbReference type="InterPro" id="IPR002639">
    <property type="entry name" value="UreF"/>
</dbReference>
<evidence type="ECO:0000256" key="4">
    <source>
        <dbReference type="SAM" id="MobiDB-lite"/>
    </source>
</evidence>
<protein>
    <submittedName>
        <fullName evidence="5">Urease</fullName>
    </submittedName>
</protein>
<dbReference type="GO" id="GO:0016151">
    <property type="term" value="F:nickel cation binding"/>
    <property type="evidence" value="ECO:0007669"/>
    <property type="project" value="InterPro"/>
</dbReference>
<dbReference type="Proteomes" id="UP000176998">
    <property type="component" value="Unassembled WGS sequence"/>
</dbReference>
<dbReference type="AlphaFoldDB" id="A0A1G4B8M2"/>
<dbReference type="Gene3D" id="1.10.4190.10">
    <property type="entry name" value="Urease accessory protein UreF"/>
    <property type="match status" value="1"/>
</dbReference>
<evidence type="ECO:0000256" key="3">
    <source>
        <dbReference type="ARBA" id="ARBA00046339"/>
    </source>
</evidence>
<dbReference type="STRING" id="1209926.A0A1G4B8M2"/>
<evidence type="ECO:0000313" key="6">
    <source>
        <dbReference type="Proteomes" id="UP000176998"/>
    </source>
</evidence>
<gene>
    <name evidence="5" type="ORF">CORC01_06982</name>
</gene>
<organism evidence="5 6">
    <name type="scientific">Colletotrichum orchidophilum</name>
    <dbReference type="NCBI Taxonomy" id="1209926"/>
    <lineage>
        <taxon>Eukaryota</taxon>
        <taxon>Fungi</taxon>
        <taxon>Dikarya</taxon>
        <taxon>Ascomycota</taxon>
        <taxon>Pezizomycotina</taxon>
        <taxon>Sordariomycetes</taxon>
        <taxon>Hypocreomycetidae</taxon>
        <taxon>Glomerellales</taxon>
        <taxon>Glomerellaceae</taxon>
        <taxon>Colletotrichum</taxon>
    </lineage>
</organism>
<dbReference type="RefSeq" id="XP_022474930.1">
    <property type="nucleotide sequence ID" value="XM_022618620.1"/>
</dbReference>
<dbReference type="InterPro" id="IPR038277">
    <property type="entry name" value="UreF_sf"/>
</dbReference>
<comment type="similarity">
    <text evidence="3">Belongs to the UreF family.</text>
</comment>
<dbReference type="OrthoDB" id="2550922at2759"/>
<keyword evidence="2" id="KW-0143">Chaperone</keyword>
<evidence type="ECO:0000256" key="1">
    <source>
        <dbReference type="ARBA" id="ARBA00022988"/>
    </source>
</evidence>
<feature type="compositionally biased region" description="Low complexity" evidence="4">
    <location>
        <begin position="44"/>
        <end position="54"/>
    </location>
</feature>
<comment type="caution">
    <text evidence="5">The sequence shown here is derived from an EMBL/GenBank/DDBJ whole genome shotgun (WGS) entry which is preliminary data.</text>
</comment>
<evidence type="ECO:0000256" key="2">
    <source>
        <dbReference type="ARBA" id="ARBA00023186"/>
    </source>
</evidence>
<name>A0A1G4B8M2_9PEZI</name>
<keyword evidence="1" id="KW-0996">Nickel insertion</keyword>
<keyword evidence="6" id="KW-1185">Reference proteome</keyword>
<feature type="region of interest" description="Disordered" evidence="4">
    <location>
        <begin position="35"/>
        <end position="61"/>
    </location>
</feature>
<dbReference type="PANTHER" id="PTHR33620">
    <property type="entry name" value="UREASE ACCESSORY PROTEIN F"/>
    <property type="match status" value="1"/>
</dbReference>
<sequence length="305" mass="32805">MDSGARDESVDDAEKEILELEARLKAARGKLKGLNGQIKEPVESLPSRSLSSKPSLPPSPSPTNHYLLLLSDSALPLGSFAFSSGLESYLAHTRGHSSFNIFLPESISAYASTTLPFVLAAHRSPDDVAELDDNLDAAIICTVGRRASTAQGRALLSIWERSFASSLPSPIFATLQPYVALLKTATSSRSSSSSADDQAEPPLVFAHLAPLFGAICNLVGLTLQQTAYIFMMGHVKALISAAVRASMFGPYQAQKVLASTSVQQLIAAAIEREWNTPVEMAGQTMPVMDLWIGRHEVLYSRIFNS</sequence>